<keyword evidence="4" id="KW-0862">Zinc</keyword>
<organism evidence="6 7">
    <name type="scientific">Acyrthosiphon pisum</name>
    <name type="common">Pea aphid</name>
    <dbReference type="NCBI Taxonomy" id="7029"/>
    <lineage>
        <taxon>Eukaryota</taxon>
        <taxon>Metazoa</taxon>
        <taxon>Ecdysozoa</taxon>
        <taxon>Arthropoda</taxon>
        <taxon>Hexapoda</taxon>
        <taxon>Insecta</taxon>
        <taxon>Pterygota</taxon>
        <taxon>Neoptera</taxon>
        <taxon>Paraneoptera</taxon>
        <taxon>Hemiptera</taxon>
        <taxon>Sternorrhyncha</taxon>
        <taxon>Aphidomorpha</taxon>
        <taxon>Aphidoidea</taxon>
        <taxon>Aphididae</taxon>
        <taxon>Macrosiphini</taxon>
        <taxon>Acyrthosiphon</taxon>
    </lineage>
</organism>
<keyword evidence="2" id="KW-0479">Metal-binding</keyword>
<dbReference type="OrthoDB" id="6610699at2759"/>
<keyword evidence="7" id="KW-1185">Reference proteome</keyword>
<evidence type="ECO:0000256" key="1">
    <source>
        <dbReference type="ARBA" id="ARBA00004123"/>
    </source>
</evidence>
<dbReference type="GeneID" id="107885677"/>
<dbReference type="RefSeq" id="XP_016664841.1">
    <property type="nucleotide sequence ID" value="XM_016809352.1"/>
</dbReference>
<sequence length="255" mass="29052">NTIISTTNLVVNQTETSLQIPSNEHAIRPQSSRFVNNPITQYLSKPIGASRRKIIDQQVLKMIVKEYYPFSIVEDREFVKLLNLLNPGYTLPSRKTLSKSLLPIMYNEIHDKVKQDIKDQAKYVSITTDSWTSIKNENYIAVTCHFINNECELKSYLLSCFKNSESHSSENFKNDLLAVIKKWGLENNIAACTTDNAYNIVNASISETRDKVRGIVGHFKRSPQAAEKLQAMQEQLGLTPPLMLIQDVVTRWNST</sequence>
<evidence type="ECO:0000313" key="7">
    <source>
        <dbReference type="Proteomes" id="UP000007819"/>
    </source>
</evidence>
<protein>
    <submittedName>
        <fullName evidence="6">Uncharacterized protein</fullName>
    </submittedName>
</protein>
<reference evidence="6" key="2">
    <citation type="submission" date="2022-06" db="UniProtKB">
        <authorList>
            <consortium name="EnsemblMetazoa"/>
        </authorList>
    </citation>
    <scope>IDENTIFICATION</scope>
</reference>
<proteinExistence type="predicted"/>
<dbReference type="Proteomes" id="UP000007819">
    <property type="component" value="Unassembled WGS sequence"/>
</dbReference>
<dbReference type="EnsemblMetazoa" id="XM_016809352.1">
    <property type="protein sequence ID" value="XP_016664841.1"/>
    <property type="gene ID" value="LOC107885677"/>
</dbReference>
<dbReference type="GO" id="GO:0008270">
    <property type="term" value="F:zinc ion binding"/>
    <property type="evidence" value="ECO:0007669"/>
    <property type="project" value="UniProtKB-KW"/>
</dbReference>
<dbReference type="KEGG" id="api:107885677"/>
<dbReference type="AlphaFoldDB" id="A0A8R2D795"/>
<evidence type="ECO:0000256" key="3">
    <source>
        <dbReference type="ARBA" id="ARBA00022771"/>
    </source>
</evidence>
<name>A0A8R2D795_ACYPI</name>
<keyword evidence="3" id="KW-0863">Zinc-finger</keyword>
<comment type="subcellular location">
    <subcellularLocation>
        <location evidence="1">Nucleus</location>
    </subcellularLocation>
</comment>
<evidence type="ECO:0000256" key="5">
    <source>
        <dbReference type="ARBA" id="ARBA00023242"/>
    </source>
</evidence>
<reference evidence="7" key="1">
    <citation type="submission" date="2010-06" db="EMBL/GenBank/DDBJ databases">
        <authorList>
            <person name="Jiang H."/>
            <person name="Abraham K."/>
            <person name="Ali S."/>
            <person name="Alsbrooks S.L."/>
            <person name="Anim B.N."/>
            <person name="Anosike U.S."/>
            <person name="Attaway T."/>
            <person name="Bandaranaike D.P."/>
            <person name="Battles P.K."/>
            <person name="Bell S.N."/>
            <person name="Bell A.V."/>
            <person name="Beltran B."/>
            <person name="Bickham C."/>
            <person name="Bustamante Y."/>
            <person name="Caleb T."/>
            <person name="Canada A."/>
            <person name="Cardenas V."/>
            <person name="Carter K."/>
            <person name="Chacko J."/>
            <person name="Chandrabose M.N."/>
            <person name="Chavez D."/>
            <person name="Chavez A."/>
            <person name="Chen L."/>
            <person name="Chu H.-S."/>
            <person name="Claassen K.J."/>
            <person name="Cockrell R."/>
            <person name="Collins M."/>
            <person name="Cooper J.A."/>
            <person name="Cree A."/>
            <person name="Curry S.M."/>
            <person name="Da Y."/>
            <person name="Dao M.D."/>
            <person name="Das B."/>
            <person name="Davila M.-L."/>
            <person name="Davy-Carroll L."/>
            <person name="Denson S."/>
            <person name="Dinh H."/>
            <person name="Ebong V.E."/>
            <person name="Edwards J.R."/>
            <person name="Egan A."/>
            <person name="El-Daye J."/>
            <person name="Escobedo L."/>
            <person name="Fernandez S."/>
            <person name="Fernando P.R."/>
            <person name="Flagg N."/>
            <person name="Forbes L.D."/>
            <person name="Fowler R.G."/>
            <person name="Fu Q."/>
            <person name="Gabisi R.A."/>
            <person name="Ganer J."/>
            <person name="Garbino Pronczuk A."/>
            <person name="Garcia R.M."/>
            <person name="Garner T."/>
            <person name="Garrett T.E."/>
            <person name="Gonzalez D.A."/>
            <person name="Hamid H."/>
            <person name="Hawkins E.S."/>
            <person name="Hirani K."/>
            <person name="Hogues M.E."/>
            <person name="Hollins B."/>
            <person name="Hsiao C.-H."/>
            <person name="Jabil R."/>
            <person name="James M.L."/>
            <person name="Jhangiani S.N."/>
            <person name="Johnson B."/>
            <person name="Johnson Q."/>
            <person name="Joshi V."/>
            <person name="Kalu J.B."/>
            <person name="Kam C."/>
            <person name="Kashfia A."/>
            <person name="Keebler J."/>
            <person name="Kisamo H."/>
            <person name="Kovar C.L."/>
            <person name="Lago L.A."/>
            <person name="Lai C.-Y."/>
            <person name="Laidlaw J."/>
            <person name="Lara F."/>
            <person name="Le T.-K."/>
            <person name="Lee S.L."/>
            <person name="Legall F.H."/>
            <person name="Lemon S.J."/>
            <person name="Lewis L.R."/>
            <person name="Li B."/>
            <person name="Liu Y."/>
            <person name="Liu Y.-S."/>
            <person name="Lopez J."/>
            <person name="Lozado R.J."/>
            <person name="Lu J."/>
            <person name="Madu R.C."/>
            <person name="Maheshwari M."/>
            <person name="Maheshwari R."/>
            <person name="Malloy K."/>
            <person name="Martinez E."/>
            <person name="Mathew T."/>
            <person name="Mercado I.C."/>
            <person name="Mercado C."/>
            <person name="Meyer B."/>
            <person name="Montgomery K."/>
            <person name="Morgan M.B."/>
            <person name="Munidasa M."/>
            <person name="Nazareth L.V."/>
            <person name="Nelson J."/>
            <person name="Ng B.M."/>
            <person name="Nguyen N.B."/>
            <person name="Nguyen P.Q."/>
            <person name="Nguyen T."/>
            <person name="Obregon M."/>
            <person name="Okwuonu G.O."/>
            <person name="Onwere C.G."/>
            <person name="Orozco G."/>
            <person name="Parra A."/>
            <person name="Patel S."/>
            <person name="Patil S."/>
            <person name="Perez A."/>
            <person name="Perez Y."/>
            <person name="Pham C."/>
            <person name="Primus E.L."/>
            <person name="Pu L.-L."/>
            <person name="Puazo M."/>
            <person name="Qin X."/>
            <person name="Quiroz J.B."/>
            <person name="Reese J."/>
            <person name="Richards S."/>
            <person name="Rives C.M."/>
            <person name="Robberts R."/>
            <person name="Ruiz S.J."/>
            <person name="Ruiz M.J."/>
            <person name="Santibanez J."/>
            <person name="Schneider B.W."/>
            <person name="Sisson I."/>
            <person name="Smith M."/>
            <person name="Sodergren E."/>
            <person name="Song X.-Z."/>
            <person name="Song B.B."/>
            <person name="Summersgill H."/>
            <person name="Thelus R."/>
            <person name="Thornton R.D."/>
            <person name="Trejos Z.Y."/>
            <person name="Usmani K."/>
            <person name="Vattathil S."/>
            <person name="Villasana D."/>
            <person name="Walker D.L."/>
            <person name="Wang S."/>
            <person name="Wang K."/>
            <person name="White C.S."/>
            <person name="Williams A.C."/>
            <person name="Williamson J."/>
            <person name="Wilson K."/>
            <person name="Woghiren I.O."/>
            <person name="Woodworth J.R."/>
            <person name="Worley K.C."/>
            <person name="Wright R.A."/>
            <person name="Wu W."/>
            <person name="Young L."/>
            <person name="Zhang L."/>
            <person name="Zhang J."/>
            <person name="Zhu Y."/>
            <person name="Muzny D.M."/>
            <person name="Weinstock G."/>
            <person name="Gibbs R.A."/>
        </authorList>
    </citation>
    <scope>NUCLEOTIDE SEQUENCE [LARGE SCALE GENOMIC DNA]</scope>
    <source>
        <strain evidence="7">LSR1</strain>
    </source>
</reference>
<dbReference type="PANTHER" id="PTHR46481:SF10">
    <property type="entry name" value="ZINC FINGER BED DOMAIN-CONTAINING PROTEIN 39"/>
    <property type="match status" value="1"/>
</dbReference>
<keyword evidence="5" id="KW-0539">Nucleus</keyword>
<dbReference type="InterPro" id="IPR052035">
    <property type="entry name" value="ZnF_BED_domain_contain"/>
</dbReference>
<dbReference type="PANTHER" id="PTHR46481">
    <property type="entry name" value="ZINC FINGER BED DOMAIN-CONTAINING PROTEIN 4"/>
    <property type="match status" value="1"/>
</dbReference>
<dbReference type="SUPFAM" id="SSF140996">
    <property type="entry name" value="Hermes dimerisation domain"/>
    <property type="match status" value="1"/>
</dbReference>
<dbReference type="GO" id="GO:0005634">
    <property type="term" value="C:nucleus"/>
    <property type="evidence" value="ECO:0007669"/>
    <property type="project" value="UniProtKB-SubCell"/>
</dbReference>
<accession>A0A8R2D795</accession>
<evidence type="ECO:0000313" key="6">
    <source>
        <dbReference type="EnsemblMetazoa" id="XP_016664841.1"/>
    </source>
</evidence>
<dbReference type="SUPFAM" id="SSF53098">
    <property type="entry name" value="Ribonuclease H-like"/>
    <property type="match status" value="1"/>
</dbReference>
<dbReference type="InterPro" id="IPR012337">
    <property type="entry name" value="RNaseH-like_sf"/>
</dbReference>
<evidence type="ECO:0000256" key="4">
    <source>
        <dbReference type="ARBA" id="ARBA00022833"/>
    </source>
</evidence>
<evidence type="ECO:0000256" key="2">
    <source>
        <dbReference type="ARBA" id="ARBA00022723"/>
    </source>
</evidence>